<dbReference type="InterPro" id="IPR029050">
    <property type="entry name" value="Immunoprotect_excell_Ig-like"/>
</dbReference>
<feature type="transmembrane region" description="Helical" evidence="3">
    <location>
        <begin position="38"/>
        <end position="59"/>
    </location>
</feature>
<sequence length="422" mass="46990">MSLQSPNEKQENQKSNKFTDFANKTKSKWGTLSKNQKITTSVVAAVVVIIAGAVIYQGISGNSITSVVSGSNLDVEVNSAEVIIPYDNDDSSTYVAYNITLENKGNKTINFADIQLIGDDGESIASEYIYDTSEKFTVLNVLSSGIRKGKKRTGYLVYKVDPDKSKDYSLEVEYYAQDDNYENETQETSVSLEKVDVTDNRDKIIKLVESYVNQVFLASKSTTISSSSAVAFNPTTDQPQVTTLAKKSDKKSDELTLGNDIDKDKNSYIERFETKVSALFDYYTPSESELDSFVNQYMEANAKRAQISVKVKELYPTTAKVTVSSKVIDISNIDTYDLVRSYLEEATGKSYSSDEAIMQDAEKYIFDGLPNYFGTTSLTTNTSEDDISLALEDDKWSVDSSDSEKNYGYDSLQRSMAGDFFY</sequence>
<reference evidence="7" key="1">
    <citation type="submission" date="2016-10" db="EMBL/GenBank/DDBJ databases">
        <authorList>
            <person name="Varghese N."/>
            <person name="Submissions S."/>
        </authorList>
    </citation>
    <scope>NUCLEOTIDE SEQUENCE [LARGE SCALE GENOMIC DNA]</scope>
    <source>
        <strain evidence="7">LMG 15572</strain>
    </source>
</reference>
<evidence type="ECO:0000313" key="6">
    <source>
        <dbReference type="EMBL" id="SFU35404.1"/>
    </source>
</evidence>
<gene>
    <name evidence="6" type="ORF">SAMN05660328_101381</name>
</gene>
<dbReference type="Pfam" id="PF17118">
    <property type="entry name" value="DUF5105"/>
    <property type="match status" value="1"/>
</dbReference>
<feature type="region of interest" description="Disordered" evidence="2">
    <location>
        <begin position="1"/>
        <end position="20"/>
    </location>
</feature>
<keyword evidence="1" id="KW-0732">Signal</keyword>
<keyword evidence="3" id="KW-0812">Transmembrane</keyword>
<accession>A0A1I7FGY9</accession>
<keyword evidence="7" id="KW-1185">Reference proteome</keyword>
<feature type="domain" description="DUF4352" evidence="4">
    <location>
        <begin position="70"/>
        <end position="173"/>
    </location>
</feature>
<dbReference type="Gene3D" id="2.60.40.1240">
    <property type="match status" value="1"/>
</dbReference>
<evidence type="ECO:0000313" key="7">
    <source>
        <dbReference type="Proteomes" id="UP000183629"/>
    </source>
</evidence>
<dbReference type="InterPro" id="IPR029051">
    <property type="entry name" value="DUF4352"/>
</dbReference>
<dbReference type="AlphaFoldDB" id="A0A1I7FGY9"/>
<protein>
    <recommendedName>
        <fullName evidence="8">DUF4352 domain-containing protein</fullName>
    </recommendedName>
</protein>
<keyword evidence="3" id="KW-0472">Membrane</keyword>
<keyword evidence="3" id="KW-1133">Transmembrane helix</keyword>
<evidence type="ECO:0000256" key="2">
    <source>
        <dbReference type="SAM" id="MobiDB-lite"/>
    </source>
</evidence>
<dbReference type="Pfam" id="PF11611">
    <property type="entry name" value="DUF4352"/>
    <property type="match status" value="1"/>
</dbReference>
<evidence type="ECO:0008006" key="8">
    <source>
        <dbReference type="Google" id="ProtNLM"/>
    </source>
</evidence>
<evidence type="ECO:0000256" key="1">
    <source>
        <dbReference type="ARBA" id="ARBA00022729"/>
    </source>
</evidence>
<dbReference type="RefSeq" id="WP_074656816.1">
    <property type="nucleotide sequence ID" value="NZ_FOLZ01000001.1"/>
</dbReference>
<evidence type="ECO:0000256" key="3">
    <source>
        <dbReference type="SAM" id="Phobius"/>
    </source>
</evidence>
<evidence type="ECO:0000259" key="4">
    <source>
        <dbReference type="Pfam" id="PF11611"/>
    </source>
</evidence>
<evidence type="ECO:0000259" key="5">
    <source>
        <dbReference type="Pfam" id="PF17118"/>
    </source>
</evidence>
<name>A0A1I7FGY9_9STRE</name>
<dbReference type="InterPro" id="IPR031343">
    <property type="entry name" value="DUF5105"/>
</dbReference>
<dbReference type="Proteomes" id="UP000183629">
    <property type="component" value="Unassembled WGS sequence"/>
</dbReference>
<dbReference type="EMBL" id="FPBN01000001">
    <property type="protein sequence ID" value="SFU35404.1"/>
    <property type="molecule type" value="Genomic_DNA"/>
</dbReference>
<feature type="domain" description="DUF5105" evidence="5">
    <location>
        <begin position="241"/>
        <end position="404"/>
    </location>
</feature>
<proteinExistence type="predicted"/>
<organism evidence="6 7">
    <name type="scientific">Streptococcus gallolyticus</name>
    <dbReference type="NCBI Taxonomy" id="315405"/>
    <lineage>
        <taxon>Bacteria</taxon>
        <taxon>Bacillati</taxon>
        <taxon>Bacillota</taxon>
        <taxon>Bacilli</taxon>
        <taxon>Lactobacillales</taxon>
        <taxon>Streptococcaceae</taxon>
        <taxon>Streptococcus</taxon>
    </lineage>
</organism>